<proteinExistence type="predicted"/>
<dbReference type="EMBL" id="JAGSOT010000038">
    <property type="protein sequence ID" value="MBR7796925.1"/>
    <property type="molecule type" value="Genomic_DNA"/>
</dbReference>
<dbReference type="SUPFAM" id="SSF116965">
    <property type="entry name" value="Hypothetical protein MPN330"/>
    <property type="match status" value="1"/>
</dbReference>
<dbReference type="AlphaFoldDB" id="A0A941DUE5"/>
<evidence type="ECO:0000313" key="2">
    <source>
        <dbReference type="Proteomes" id="UP000675284"/>
    </source>
</evidence>
<comment type="caution">
    <text evidence="1">The sequence shown here is derived from an EMBL/GenBank/DDBJ whole genome shotgun (WGS) entry which is preliminary data.</text>
</comment>
<dbReference type="Proteomes" id="UP000675284">
    <property type="component" value="Unassembled WGS sequence"/>
</dbReference>
<dbReference type="Gene3D" id="1.25.40.10">
    <property type="entry name" value="Tetratricopeptide repeat domain"/>
    <property type="match status" value="1"/>
</dbReference>
<dbReference type="SUPFAM" id="SSF48452">
    <property type="entry name" value="TPR-like"/>
    <property type="match status" value="1"/>
</dbReference>
<name>A0A941DUE5_9BACI</name>
<dbReference type="Pfam" id="PF14559">
    <property type="entry name" value="TPR_19"/>
    <property type="match status" value="1"/>
</dbReference>
<dbReference type="InterPro" id="IPR011990">
    <property type="entry name" value="TPR-like_helical_dom_sf"/>
</dbReference>
<gene>
    <name evidence="1" type="ORF">KCX74_12830</name>
</gene>
<keyword evidence="2" id="KW-1185">Reference proteome</keyword>
<protein>
    <submittedName>
        <fullName evidence="1">Tetratricopeptide repeat protein</fullName>
    </submittedName>
</protein>
<accession>A0A941DUE5</accession>
<reference evidence="1" key="1">
    <citation type="submission" date="2021-04" db="EMBL/GenBank/DDBJ databases">
        <title>Isolation and polyphasic classification of algal microorganism.</title>
        <authorList>
            <person name="Wang S."/>
        </authorList>
    </citation>
    <scope>NUCLEOTIDE SEQUENCE</scope>
    <source>
        <strain evidence="1">720a</strain>
    </source>
</reference>
<sequence length="326" mass="38494">MQQLPENVILFPKWRTILEEESLTALKEKKYAEALSKLDKLLSYQVDSYEIISGKLICLMELGRHQEAQDICEELLKRKDAHYYHYLHIYLTILFQTNQYDLLMEQVDFEFATNAVPPIMQEQFQQLYDMSSKMKADINVEHASAYLDDLTQAISSDDYKRQWQLIEDLRKLKTQPTKRIRSLLLNKDIHPVIKSAIFMWLQEVNDMDAVEIHKWDKQMTVKPSDIGKIHSLPVTKQILLIISELEQTNPSMFELLYKLIHHYMYVRYPSVPPEEDAEYIAKALKQVGSDYLNIHTMTSKDDNEKVKYYIEEIELCETLYASIIEE</sequence>
<organism evidence="1 2">
    <name type="scientific">Virgibacillus salarius</name>
    <dbReference type="NCBI Taxonomy" id="447199"/>
    <lineage>
        <taxon>Bacteria</taxon>
        <taxon>Bacillati</taxon>
        <taxon>Bacillota</taxon>
        <taxon>Bacilli</taxon>
        <taxon>Bacillales</taxon>
        <taxon>Bacillaceae</taxon>
        <taxon>Virgibacillus</taxon>
    </lineage>
</organism>
<evidence type="ECO:0000313" key="1">
    <source>
        <dbReference type="EMBL" id="MBR7796925.1"/>
    </source>
</evidence>
<dbReference type="RefSeq" id="WP_026681313.1">
    <property type="nucleotide sequence ID" value="NZ_BAAACY010000066.1"/>
</dbReference>